<protein>
    <submittedName>
        <fullName evidence="3">YARHG domain-containing protein</fullName>
    </submittedName>
</protein>
<dbReference type="InterPro" id="IPR027920">
    <property type="entry name" value="DUF4453"/>
</dbReference>
<dbReference type="Pfam" id="PF13308">
    <property type="entry name" value="YARHG"/>
    <property type="match status" value="1"/>
</dbReference>
<name>A0A2T6K7Z3_9RHOB</name>
<comment type="caution">
    <text evidence="3">The sequence shown here is derived from an EMBL/GenBank/DDBJ whole genome shotgun (WGS) entry which is preliminary data.</text>
</comment>
<dbReference type="AlphaFoldDB" id="A0A2T6K7Z3"/>
<feature type="chain" id="PRO_5015599136" evidence="1">
    <location>
        <begin position="22"/>
        <end position="189"/>
    </location>
</feature>
<keyword evidence="1" id="KW-0732">Signal</keyword>
<evidence type="ECO:0000313" key="4">
    <source>
        <dbReference type="Proteomes" id="UP000244523"/>
    </source>
</evidence>
<dbReference type="Pfam" id="PF14627">
    <property type="entry name" value="DUF4453"/>
    <property type="match status" value="1"/>
</dbReference>
<gene>
    <name evidence="3" type="ORF">C8N45_1165</name>
</gene>
<proteinExistence type="predicted"/>
<feature type="signal peptide" evidence="1">
    <location>
        <begin position="1"/>
        <end position="21"/>
    </location>
</feature>
<reference evidence="3 4" key="1">
    <citation type="submission" date="2018-04" db="EMBL/GenBank/DDBJ databases">
        <title>Genomic Encyclopedia of Archaeal and Bacterial Type Strains, Phase II (KMG-II): from individual species to whole genera.</title>
        <authorList>
            <person name="Goeker M."/>
        </authorList>
    </citation>
    <scope>NUCLEOTIDE SEQUENCE [LARGE SCALE GENOMIC DNA]</scope>
    <source>
        <strain evidence="3 4">DSM 29955</strain>
    </source>
</reference>
<feature type="domain" description="YARHG" evidence="2">
    <location>
        <begin position="7"/>
        <end position="80"/>
    </location>
</feature>
<evidence type="ECO:0000259" key="2">
    <source>
        <dbReference type="SMART" id="SM01324"/>
    </source>
</evidence>
<dbReference type="InterPro" id="IPR025582">
    <property type="entry name" value="YARHG_dom"/>
</dbReference>
<dbReference type="EMBL" id="QBUD01000016">
    <property type="protein sequence ID" value="PUB10833.1"/>
    <property type="molecule type" value="Genomic_DNA"/>
</dbReference>
<organism evidence="3 4">
    <name type="scientific">Yoonia sediminilitoris</name>
    <dbReference type="NCBI Taxonomy" id="1286148"/>
    <lineage>
        <taxon>Bacteria</taxon>
        <taxon>Pseudomonadati</taxon>
        <taxon>Pseudomonadota</taxon>
        <taxon>Alphaproteobacteria</taxon>
        <taxon>Rhodobacterales</taxon>
        <taxon>Paracoccaceae</taxon>
        <taxon>Yoonia</taxon>
    </lineage>
</organism>
<evidence type="ECO:0000313" key="3">
    <source>
        <dbReference type="EMBL" id="PUB10833.1"/>
    </source>
</evidence>
<keyword evidence="4" id="KW-1185">Reference proteome</keyword>
<sequence length="189" mass="20740">MPFMRVLSVVVVILSALPALADDVCAELWFTRNLIFDRAGYCFGSNLGQALFDNSDCTTRSPDLNASDADKVARLRANETMLQCATDTSETRLDLEGVVDLRRLQDLPVRAGTQIGCVGWRGGRVPLLAGNSDDAPEIGQIVRGDAIGFLHESEDEWDFLTVFWGPGDGQFGWTREDTRKPENCAQITG</sequence>
<dbReference type="Proteomes" id="UP000244523">
    <property type="component" value="Unassembled WGS sequence"/>
</dbReference>
<accession>A0A2T6K7Z3</accession>
<dbReference type="SMART" id="SM01324">
    <property type="entry name" value="YARHG"/>
    <property type="match status" value="1"/>
</dbReference>
<evidence type="ECO:0000256" key="1">
    <source>
        <dbReference type="SAM" id="SignalP"/>
    </source>
</evidence>